<evidence type="ECO:0000313" key="2">
    <source>
        <dbReference type="EMBL" id="KLT44897.1"/>
    </source>
</evidence>
<keyword evidence="3" id="KW-1185">Reference proteome</keyword>
<sequence>MDTPNTRARRKRELRENDERGSGVGWQLDDRLRKELLMQAAADDPLPLPAPTQRPLPIGSSSLTGDKPALKRPRRLLRGTRSESSPAPTERTKLDELLDKIMDQSSQSTPVLPTPLSRASTSFSNTGSASRSQTLNDARSARPRMLTDRTNGRPVTSTTSLPAVKSEPQPPLRATKSAPRSVVQLASTRPVRSSPRRGVPIHAPGPETGSSLALRGLVPGPPTARAVHVSTTPMRQSSRSAPPPRAAMATRSTPQRCTAFSTREPLPAQPSSDGDTSIDSLDIAFECGGEDIERLFQVMDTGR</sequence>
<reference evidence="2 3" key="1">
    <citation type="submission" date="2015-03" db="EMBL/GenBank/DDBJ databases">
        <title>Genomics and transcriptomics of the oil-accumulating basidiomycete yeast T. oleaginosus allow insights into substrate utilization and the diverse evolutionary trajectories of mating systems in fungi.</title>
        <authorList>
            <consortium name="DOE Joint Genome Institute"/>
            <person name="Kourist R."/>
            <person name="Kracht O."/>
            <person name="Bracharz F."/>
            <person name="Lipzen A."/>
            <person name="Nolan M."/>
            <person name="Ohm R."/>
            <person name="Grigoriev I."/>
            <person name="Sun S."/>
            <person name="Heitman J."/>
            <person name="Bruck T."/>
            <person name="Nowrousian M."/>
        </authorList>
    </citation>
    <scope>NUCLEOTIDE SEQUENCE [LARGE SCALE GENOMIC DNA]</scope>
    <source>
        <strain evidence="2 3">IBC0246</strain>
    </source>
</reference>
<feature type="compositionally biased region" description="Low complexity" evidence="1">
    <location>
        <begin position="233"/>
        <end position="254"/>
    </location>
</feature>
<dbReference type="GeneID" id="28982874"/>
<gene>
    <name evidence="2" type="ORF">CC85DRAFT_283207</name>
</gene>
<name>A0A0J0XV12_9TREE</name>
<feature type="compositionally biased region" description="Polar residues" evidence="1">
    <location>
        <begin position="103"/>
        <end position="137"/>
    </location>
</feature>
<dbReference type="Proteomes" id="UP000053611">
    <property type="component" value="Unassembled WGS sequence"/>
</dbReference>
<feature type="region of interest" description="Disordered" evidence="1">
    <location>
        <begin position="1"/>
        <end position="26"/>
    </location>
</feature>
<feature type="compositionally biased region" description="Basic and acidic residues" evidence="1">
    <location>
        <begin position="90"/>
        <end position="102"/>
    </location>
</feature>
<feature type="compositionally biased region" description="Polar residues" evidence="1">
    <location>
        <begin position="269"/>
        <end position="279"/>
    </location>
</feature>
<accession>A0A0J0XV12</accession>
<organism evidence="2 3">
    <name type="scientific">Cutaneotrichosporon oleaginosum</name>
    <dbReference type="NCBI Taxonomy" id="879819"/>
    <lineage>
        <taxon>Eukaryota</taxon>
        <taxon>Fungi</taxon>
        <taxon>Dikarya</taxon>
        <taxon>Basidiomycota</taxon>
        <taxon>Agaricomycotina</taxon>
        <taxon>Tremellomycetes</taxon>
        <taxon>Trichosporonales</taxon>
        <taxon>Trichosporonaceae</taxon>
        <taxon>Cutaneotrichosporon</taxon>
    </lineage>
</organism>
<evidence type="ECO:0000313" key="3">
    <source>
        <dbReference type="Proteomes" id="UP000053611"/>
    </source>
</evidence>
<dbReference type="EMBL" id="KQ087184">
    <property type="protein sequence ID" value="KLT44897.1"/>
    <property type="molecule type" value="Genomic_DNA"/>
</dbReference>
<proteinExistence type="predicted"/>
<feature type="compositionally biased region" description="Low complexity" evidence="1">
    <location>
        <begin position="189"/>
        <end position="200"/>
    </location>
</feature>
<dbReference type="AlphaFoldDB" id="A0A0J0XV12"/>
<protein>
    <submittedName>
        <fullName evidence="2">Uncharacterized protein</fullName>
    </submittedName>
</protein>
<feature type="region of interest" description="Disordered" evidence="1">
    <location>
        <begin position="42"/>
        <end position="279"/>
    </location>
</feature>
<dbReference type="RefSeq" id="XP_018281388.1">
    <property type="nucleotide sequence ID" value="XM_018422271.1"/>
</dbReference>
<evidence type="ECO:0000256" key="1">
    <source>
        <dbReference type="SAM" id="MobiDB-lite"/>
    </source>
</evidence>